<proteinExistence type="predicted"/>
<accession>A0AA39I9L4</accession>
<organism evidence="1 2">
    <name type="scientific">Steinernema hermaphroditum</name>
    <dbReference type="NCBI Taxonomy" id="289476"/>
    <lineage>
        <taxon>Eukaryota</taxon>
        <taxon>Metazoa</taxon>
        <taxon>Ecdysozoa</taxon>
        <taxon>Nematoda</taxon>
        <taxon>Chromadorea</taxon>
        <taxon>Rhabditida</taxon>
        <taxon>Tylenchina</taxon>
        <taxon>Panagrolaimomorpha</taxon>
        <taxon>Strongyloidoidea</taxon>
        <taxon>Steinernematidae</taxon>
        <taxon>Steinernema</taxon>
    </lineage>
</organism>
<evidence type="ECO:0000313" key="1">
    <source>
        <dbReference type="EMBL" id="KAK0419143.1"/>
    </source>
</evidence>
<protein>
    <submittedName>
        <fullName evidence="1">Uncharacterized protein</fullName>
    </submittedName>
</protein>
<reference evidence="1" key="1">
    <citation type="submission" date="2023-06" db="EMBL/GenBank/DDBJ databases">
        <title>Genomic analysis of the entomopathogenic nematode Steinernema hermaphroditum.</title>
        <authorList>
            <person name="Schwarz E.M."/>
            <person name="Heppert J.K."/>
            <person name="Baniya A."/>
            <person name="Schwartz H.T."/>
            <person name="Tan C.-H."/>
            <person name="Antoshechkin I."/>
            <person name="Sternberg P.W."/>
            <person name="Goodrich-Blair H."/>
            <person name="Dillman A.R."/>
        </authorList>
    </citation>
    <scope>NUCLEOTIDE SEQUENCE</scope>
    <source>
        <strain evidence="1">PS9179</strain>
        <tissue evidence="1">Whole animal</tissue>
    </source>
</reference>
<evidence type="ECO:0000313" key="2">
    <source>
        <dbReference type="Proteomes" id="UP001175271"/>
    </source>
</evidence>
<name>A0AA39I9L4_9BILA</name>
<keyword evidence="2" id="KW-1185">Reference proteome</keyword>
<sequence length="113" mass="13066">MTVHNHILQQHHCLDAMLSAIVVFFVLLSYAKASAAPNLDLSVDLGGSILMIILKPATTERPATVHIHIHHSYHNFTILYDSNPDYYFHFYFHFHDINININNDDYFSAKQLR</sequence>
<comment type="caution">
    <text evidence="1">The sequence shown here is derived from an EMBL/GenBank/DDBJ whole genome shotgun (WGS) entry which is preliminary data.</text>
</comment>
<dbReference type="Proteomes" id="UP001175271">
    <property type="component" value="Unassembled WGS sequence"/>
</dbReference>
<dbReference type="AlphaFoldDB" id="A0AA39I9L4"/>
<gene>
    <name evidence="1" type="ORF">QR680_013978</name>
</gene>
<dbReference type="EMBL" id="JAUCMV010000002">
    <property type="protein sequence ID" value="KAK0419143.1"/>
    <property type="molecule type" value="Genomic_DNA"/>
</dbReference>